<protein>
    <submittedName>
        <fullName evidence="2">Uncharacterized protein</fullName>
    </submittedName>
</protein>
<accession>X8CDL8</accession>
<organism evidence="2">
    <name type="scientific">Mycobacterium xenopi 4042</name>
    <dbReference type="NCBI Taxonomy" id="1299334"/>
    <lineage>
        <taxon>Bacteria</taxon>
        <taxon>Bacillati</taxon>
        <taxon>Actinomycetota</taxon>
        <taxon>Actinomycetes</taxon>
        <taxon>Mycobacteriales</taxon>
        <taxon>Mycobacteriaceae</taxon>
        <taxon>Mycobacterium</taxon>
    </lineage>
</organism>
<feature type="region of interest" description="Disordered" evidence="1">
    <location>
        <begin position="61"/>
        <end position="94"/>
    </location>
</feature>
<evidence type="ECO:0000313" key="2">
    <source>
        <dbReference type="EMBL" id="EUA54477.1"/>
    </source>
</evidence>
<feature type="compositionally biased region" description="Basic residues" evidence="1">
    <location>
        <begin position="63"/>
        <end position="81"/>
    </location>
</feature>
<evidence type="ECO:0000256" key="1">
    <source>
        <dbReference type="SAM" id="MobiDB-lite"/>
    </source>
</evidence>
<gene>
    <name evidence="2" type="ORF">I553_1684</name>
</gene>
<name>X8CDL8_MYCXE</name>
<sequence>MPPMINAVPVRDNVDASAALLTLLAELRFAVLELSRPTFAVLKLPLVRWPTPALLPPTWPPAGRRHWQPRRRHMSCRRRSTLGRTDCGTPQLVR</sequence>
<dbReference type="AlphaFoldDB" id="X8CDL8"/>
<dbReference type="EMBL" id="JAOB01000032">
    <property type="protein sequence ID" value="EUA54477.1"/>
    <property type="molecule type" value="Genomic_DNA"/>
</dbReference>
<proteinExistence type="predicted"/>
<reference evidence="2" key="1">
    <citation type="submission" date="2014-01" db="EMBL/GenBank/DDBJ databases">
        <authorList>
            <person name="Brown-Elliot B."/>
            <person name="Wallace R."/>
            <person name="Lenaerts A."/>
            <person name="Ordway D."/>
            <person name="DeGroote M.A."/>
            <person name="Parker T."/>
            <person name="Sizemore C."/>
            <person name="Tallon L.J."/>
            <person name="Sadzewicz L.K."/>
            <person name="Sengamalay N."/>
            <person name="Fraser C.M."/>
            <person name="Hine E."/>
            <person name="Shefchek K.A."/>
            <person name="Das S.P."/>
            <person name="Tettelin H."/>
        </authorList>
    </citation>
    <scope>NUCLEOTIDE SEQUENCE [LARGE SCALE GENOMIC DNA]</scope>
    <source>
        <strain evidence="2">4042</strain>
    </source>
</reference>
<dbReference type="PATRIC" id="fig|1299334.3.peg.3480"/>
<comment type="caution">
    <text evidence="2">The sequence shown here is derived from an EMBL/GenBank/DDBJ whole genome shotgun (WGS) entry which is preliminary data.</text>
</comment>